<feature type="compositionally biased region" description="Basic and acidic residues" evidence="1">
    <location>
        <begin position="132"/>
        <end position="141"/>
    </location>
</feature>
<organism evidence="3 4">
    <name type="scientific">Fulvivirga kasyanovii</name>
    <dbReference type="NCBI Taxonomy" id="396812"/>
    <lineage>
        <taxon>Bacteria</taxon>
        <taxon>Pseudomonadati</taxon>
        <taxon>Bacteroidota</taxon>
        <taxon>Cytophagia</taxon>
        <taxon>Cytophagales</taxon>
        <taxon>Fulvivirgaceae</taxon>
        <taxon>Fulvivirga</taxon>
    </lineage>
</organism>
<evidence type="ECO:0000313" key="3">
    <source>
        <dbReference type="EMBL" id="MTI24007.1"/>
    </source>
</evidence>
<protein>
    <recommendedName>
        <fullName evidence="2">Type VII secretion system protein EssD-like domain-containing protein</fullName>
    </recommendedName>
</protein>
<dbReference type="Pfam" id="PF13930">
    <property type="entry name" value="Endonuclea_NS_2"/>
    <property type="match status" value="1"/>
</dbReference>
<dbReference type="Gene3D" id="3.40.570.10">
    <property type="entry name" value="Extracellular Endonuclease, subunit A"/>
    <property type="match status" value="1"/>
</dbReference>
<evidence type="ECO:0000256" key="1">
    <source>
        <dbReference type="SAM" id="MobiDB-lite"/>
    </source>
</evidence>
<evidence type="ECO:0000313" key="4">
    <source>
        <dbReference type="Proteomes" id="UP000798808"/>
    </source>
</evidence>
<gene>
    <name evidence="3" type="ORF">E1163_03520</name>
</gene>
<dbReference type="InterPro" id="IPR044927">
    <property type="entry name" value="Endonuclea_NS_2"/>
</dbReference>
<feature type="domain" description="Type VII secretion system protein EssD-like" evidence="2">
    <location>
        <begin position="89"/>
        <end position="208"/>
    </location>
</feature>
<reference evidence="3 4" key="1">
    <citation type="submission" date="2019-02" db="EMBL/GenBank/DDBJ databases">
        <authorList>
            <person name="Goldberg S.R."/>
            <person name="Haltli B.A."/>
            <person name="Correa H."/>
            <person name="Russell K.G."/>
        </authorList>
    </citation>
    <scope>NUCLEOTIDE SEQUENCE [LARGE SCALE GENOMIC DNA]</scope>
    <source>
        <strain evidence="3 4">JCM 16186</strain>
    </source>
</reference>
<dbReference type="RefSeq" id="WP_155169519.1">
    <property type="nucleotide sequence ID" value="NZ_BAAAFL010000027.1"/>
</dbReference>
<sequence>MRIEKRRFKLEGEVNPWVLLASGDITHVDDADAVGKKAGDKITVAGAKATVLSEQQAKALFKQQGKDLVDNPIKKVNRRKTLETDAVYKTGEFGYVGHTDALGRMTKVETPSLKVSNAPRKSHYKKTPGKQSGDHAGHIFGDRFGGSRDLDNLVSQTSDVNLSKFKKIENQWAEAISSGKKVEVTVDIGYSGNNVRPTNFTVRWKIDGKPFRQRINN</sequence>
<feature type="region of interest" description="Disordered" evidence="1">
    <location>
        <begin position="117"/>
        <end position="141"/>
    </location>
</feature>
<dbReference type="InterPro" id="IPR044929">
    <property type="entry name" value="DNA/RNA_non-sp_Endonuclease_sf"/>
</dbReference>
<name>A0ABW9RIV7_9BACT</name>
<comment type="caution">
    <text evidence="3">The sequence shown here is derived from an EMBL/GenBank/DDBJ whole genome shotgun (WGS) entry which is preliminary data.</text>
</comment>
<dbReference type="Proteomes" id="UP000798808">
    <property type="component" value="Unassembled WGS sequence"/>
</dbReference>
<evidence type="ECO:0000259" key="2">
    <source>
        <dbReference type="Pfam" id="PF13930"/>
    </source>
</evidence>
<keyword evidence="4" id="KW-1185">Reference proteome</keyword>
<proteinExistence type="predicted"/>
<dbReference type="EMBL" id="SMLW01000348">
    <property type="protein sequence ID" value="MTI24007.1"/>
    <property type="molecule type" value="Genomic_DNA"/>
</dbReference>
<accession>A0ABW9RIV7</accession>